<dbReference type="Pfam" id="PF02519">
    <property type="entry name" value="Auxin_inducible"/>
    <property type="match status" value="1"/>
</dbReference>
<dbReference type="GO" id="GO:0009733">
    <property type="term" value="P:response to auxin"/>
    <property type="evidence" value="ECO:0007669"/>
    <property type="project" value="InterPro"/>
</dbReference>
<organism evidence="2 3">
    <name type="scientific">Colocasia esculenta</name>
    <name type="common">Wild taro</name>
    <name type="synonym">Arum esculentum</name>
    <dbReference type="NCBI Taxonomy" id="4460"/>
    <lineage>
        <taxon>Eukaryota</taxon>
        <taxon>Viridiplantae</taxon>
        <taxon>Streptophyta</taxon>
        <taxon>Embryophyta</taxon>
        <taxon>Tracheophyta</taxon>
        <taxon>Spermatophyta</taxon>
        <taxon>Magnoliopsida</taxon>
        <taxon>Liliopsida</taxon>
        <taxon>Araceae</taxon>
        <taxon>Aroideae</taxon>
        <taxon>Colocasieae</taxon>
        <taxon>Colocasia</taxon>
    </lineage>
</organism>
<accession>A0A843XTE3</accession>
<evidence type="ECO:0000256" key="1">
    <source>
        <dbReference type="ARBA" id="ARBA00006974"/>
    </source>
</evidence>
<protein>
    <submittedName>
        <fullName evidence="2">Uncharacterized protein</fullName>
    </submittedName>
</protein>
<dbReference type="AlphaFoldDB" id="A0A843XTE3"/>
<name>A0A843XTE3_COLES</name>
<proteinExistence type="inferred from homology"/>
<comment type="similarity">
    <text evidence="1">Belongs to the ARG7 family.</text>
</comment>
<dbReference type="EMBL" id="NMUH01012881">
    <property type="protein sequence ID" value="MQM22423.1"/>
    <property type="molecule type" value="Genomic_DNA"/>
</dbReference>
<keyword evidence="3" id="KW-1185">Reference proteome</keyword>
<gene>
    <name evidence="2" type="ORF">Taro_055474</name>
</gene>
<dbReference type="InterPro" id="IPR003676">
    <property type="entry name" value="SAUR_fam"/>
</dbReference>
<comment type="caution">
    <text evidence="2">The sequence shown here is derived from an EMBL/GenBank/DDBJ whole genome shotgun (WGS) entry which is preliminary data.</text>
</comment>
<dbReference type="Proteomes" id="UP000652761">
    <property type="component" value="Unassembled WGS sequence"/>
</dbReference>
<dbReference type="PANTHER" id="PTHR31175">
    <property type="entry name" value="AUXIN-RESPONSIVE FAMILY PROTEIN"/>
    <property type="match status" value="1"/>
</dbReference>
<evidence type="ECO:0000313" key="3">
    <source>
        <dbReference type="Proteomes" id="UP000652761"/>
    </source>
</evidence>
<sequence>MISSKRLTQMARKWLRAAAAGRKRIAFRTEGAAVALDSDACTAASPPRKGFFVVYSVDGQRFEVPLAFLKSEIFRELLRMSEDVYGLPAAGPITLPCDAAFMGSVLSCLRSRSSWDEGRAVLASMAAARPCSASSSLPPCSFLDQMNLQQLVVCAC</sequence>
<dbReference type="OrthoDB" id="1936278at2759"/>
<evidence type="ECO:0000313" key="2">
    <source>
        <dbReference type="EMBL" id="MQM22423.1"/>
    </source>
</evidence>
<reference evidence="2" key="1">
    <citation type="submission" date="2017-07" db="EMBL/GenBank/DDBJ databases">
        <title>Taro Niue Genome Assembly and Annotation.</title>
        <authorList>
            <person name="Atibalentja N."/>
            <person name="Keating K."/>
            <person name="Fields C.J."/>
        </authorList>
    </citation>
    <scope>NUCLEOTIDE SEQUENCE</scope>
    <source>
        <strain evidence="2">Niue_2</strain>
        <tissue evidence="2">Leaf</tissue>
    </source>
</reference>